<name>A0A2I0HTR7_PUNGR</name>
<sequence>ESKLARVSRPGKVARAMRDVARRTCGAGKHERGGSANLRCKKWNWLGLADLARLQEARARWLGELAVQEMELARVSRPGKVARGTSEVAWRTCGAGRYARPSWQTRQGCKKHRRGGPANLRGRKTGQGCKRHERGGSANLLCRKVSSHGLADPARLQGARARWLGEFAVQKTKLTQVRKPDKVAKGMNEVVRRTCGAGKKVISNGIADPARLQEARARWLGEFAVQKTKLTQTWQGCKRRERGGSTNLRCRKVSSHGLADLARLQEARAWWLYELAVQESKLARVSRPGKVARGASVVALRTCGAGKKVSSHGLADLARLQEARAWWLYELAVQESKLARVSRPGKVARGASVVALRTCGAGKKVSSHGLADLARLQEARAWWLYELAVQESKLARVSRPGKVARGASVVALRTCGAGKKVSSHGLADLARLQEARAWWLYELAVQESKLARVSRPGKVARGASVVALRTCGAGKKVSSHGLADLARLQEARAWWLYELAVQESKLARVSRPGKVARGASVVALRTCGAGKKVSSHGLADLARLQEARAWWLYELAVQESKLARVSRPGKVARGASVVALRTCGAGKKVSSHGLADLARLQEARAWWLYELAVQESKLARVSRPGKVARGASVVALRTCGAGKKVSSHGLADLARLQEARAWWLYELAVQESKLARVSRPGKVARGASVVALRTCGAGKKVSSHGLADLARLQEARAWWLYELAVQESKLARVSRPGKVARGASVVALRTCGAGKKVSSHGLADLARLQEARAWWLYELAVQESKLARVSRPGKVARGASVVALRTCGAGK</sequence>
<dbReference type="EMBL" id="PGOL01005451">
    <property type="protein sequence ID" value="PKI35099.1"/>
    <property type="molecule type" value="Genomic_DNA"/>
</dbReference>
<accession>A0A2I0HTR7</accession>
<dbReference type="STRING" id="22663.A0A2I0HTR7"/>
<protein>
    <submittedName>
        <fullName evidence="2">Uncharacterized protein</fullName>
    </submittedName>
</protein>
<dbReference type="AlphaFoldDB" id="A0A2I0HTR7"/>
<evidence type="ECO:0000313" key="3">
    <source>
        <dbReference type="Proteomes" id="UP000233551"/>
    </source>
</evidence>
<organism evidence="2 3">
    <name type="scientific">Punica granatum</name>
    <name type="common">Pomegranate</name>
    <dbReference type="NCBI Taxonomy" id="22663"/>
    <lineage>
        <taxon>Eukaryota</taxon>
        <taxon>Viridiplantae</taxon>
        <taxon>Streptophyta</taxon>
        <taxon>Embryophyta</taxon>
        <taxon>Tracheophyta</taxon>
        <taxon>Spermatophyta</taxon>
        <taxon>Magnoliopsida</taxon>
        <taxon>eudicotyledons</taxon>
        <taxon>Gunneridae</taxon>
        <taxon>Pentapetalae</taxon>
        <taxon>rosids</taxon>
        <taxon>malvids</taxon>
        <taxon>Myrtales</taxon>
        <taxon>Lythraceae</taxon>
        <taxon>Punica</taxon>
    </lineage>
</organism>
<evidence type="ECO:0000256" key="1">
    <source>
        <dbReference type="SAM" id="MobiDB-lite"/>
    </source>
</evidence>
<proteinExistence type="predicted"/>
<keyword evidence="3" id="KW-1185">Reference proteome</keyword>
<feature type="region of interest" description="Disordered" evidence="1">
    <location>
        <begin position="108"/>
        <end position="132"/>
    </location>
</feature>
<comment type="caution">
    <text evidence="2">The sequence shown here is derived from an EMBL/GenBank/DDBJ whole genome shotgun (WGS) entry which is preliminary data.</text>
</comment>
<reference evidence="2 3" key="1">
    <citation type="submission" date="2017-11" db="EMBL/GenBank/DDBJ databases">
        <title>De-novo sequencing of pomegranate (Punica granatum L.) genome.</title>
        <authorList>
            <person name="Akparov Z."/>
            <person name="Amiraslanov A."/>
            <person name="Hajiyeva S."/>
            <person name="Abbasov M."/>
            <person name="Kaur K."/>
            <person name="Hamwieh A."/>
            <person name="Solovyev V."/>
            <person name="Salamov A."/>
            <person name="Braich B."/>
            <person name="Kosarev P."/>
            <person name="Mahmoud A."/>
            <person name="Hajiyev E."/>
            <person name="Babayeva S."/>
            <person name="Izzatullayeva V."/>
            <person name="Mammadov A."/>
            <person name="Mammadov A."/>
            <person name="Sharifova S."/>
            <person name="Ojaghi J."/>
            <person name="Eynullazada K."/>
            <person name="Bayramov B."/>
            <person name="Abdulazimova A."/>
            <person name="Shahmuradov I."/>
        </authorList>
    </citation>
    <scope>NUCLEOTIDE SEQUENCE [LARGE SCALE GENOMIC DNA]</scope>
    <source>
        <strain evidence="3">cv. AG2017</strain>
        <tissue evidence="2">Leaf</tissue>
    </source>
</reference>
<evidence type="ECO:0000313" key="2">
    <source>
        <dbReference type="EMBL" id="PKI35099.1"/>
    </source>
</evidence>
<gene>
    <name evidence="2" type="ORF">CRG98_044505</name>
</gene>
<feature type="non-terminal residue" evidence="2">
    <location>
        <position position="1"/>
    </location>
</feature>
<dbReference type="Proteomes" id="UP000233551">
    <property type="component" value="Unassembled WGS sequence"/>
</dbReference>